<dbReference type="EMBL" id="FOET01000002">
    <property type="protein sequence ID" value="SEP86460.1"/>
    <property type="molecule type" value="Genomic_DNA"/>
</dbReference>
<dbReference type="CDD" id="cd02440">
    <property type="entry name" value="AdoMet_MTases"/>
    <property type="match status" value="1"/>
</dbReference>
<dbReference type="Proteomes" id="UP000199055">
    <property type="component" value="Unassembled WGS sequence"/>
</dbReference>
<dbReference type="InterPro" id="IPR029063">
    <property type="entry name" value="SAM-dependent_MTases_sf"/>
</dbReference>
<dbReference type="InterPro" id="IPR041698">
    <property type="entry name" value="Methyltransf_25"/>
</dbReference>
<dbReference type="GO" id="GO:0032259">
    <property type="term" value="P:methylation"/>
    <property type="evidence" value="ECO:0007669"/>
    <property type="project" value="UniProtKB-KW"/>
</dbReference>
<evidence type="ECO:0000256" key="1">
    <source>
        <dbReference type="ARBA" id="ARBA00022603"/>
    </source>
</evidence>
<dbReference type="SUPFAM" id="SSF53335">
    <property type="entry name" value="S-adenosyl-L-methionine-dependent methyltransferases"/>
    <property type="match status" value="1"/>
</dbReference>
<name>A0A1H9BBR2_9ACTN</name>
<dbReference type="Gene3D" id="3.40.50.150">
    <property type="entry name" value="Vaccinia Virus protein VP39"/>
    <property type="match status" value="1"/>
</dbReference>
<gene>
    <name evidence="4" type="ORF">SAMN05216481_102302</name>
</gene>
<evidence type="ECO:0000259" key="3">
    <source>
        <dbReference type="Pfam" id="PF13649"/>
    </source>
</evidence>
<evidence type="ECO:0000313" key="5">
    <source>
        <dbReference type="Proteomes" id="UP000199055"/>
    </source>
</evidence>
<dbReference type="GO" id="GO:0017000">
    <property type="term" value="P:antibiotic biosynthetic process"/>
    <property type="evidence" value="ECO:0007669"/>
    <property type="project" value="UniProtKB-ARBA"/>
</dbReference>
<keyword evidence="1 4" id="KW-0489">Methyltransferase</keyword>
<dbReference type="PANTHER" id="PTHR43861">
    <property type="entry name" value="TRANS-ACONITATE 2-METHYLTRANSFERASE-RELATED"/>
    <property type="match status" value="1"/>
</dbReference>
<protein>
    <submittedName>
        <fullName evidence="4">S-adenosylmethionine-dependent methyltransferase</fullName>
    </submittedName>
</protein>
<dbReference type="GO" id="GO:0008168">
    <property type="term" value="F:methyltransferase activity"/>
    <property type="evidence" value="ECO:0007669"/>
    <property type="project" value="UniProtKB-KW"/>
</dbReference>
<evidence type="ECO:0000256" key="2">
    <source>
        <dbReference type="ARBA" id="ARBA00022679"/>
    </source>
</evidence>
<evidence type="ECO:0000313" key="4">
    <source>
        <dbReference type="EMBL" id="SEP86460.1"/>
    </source>
</evidence>
<organism evidence="4 5">
    <name type="scientific">Streptomyces radiopugnans</name>
    <dbReference type="NCBI Taxonomy" id="403935"/>
    <lineage>
        <taxon>Bacteria</taxon>
        <taxon>Bacillati</taxon>
        <taxon>Actinomycetota</taxon>
        <taxon>Actinomycetes</taxon>
        <taxon>Kitasatosporales</taxon>
        <taxon>Streptomycetaceae</taxon>
        <taxon>Streptomyces</taxon>
    </lineage>
</organism>
<dbReference type="STRING" id="403935.SAMN05216481_102302"/>
<keyword evidence="5" id="KW-1185">Reference proteome</keyword>
<dbReference type="AlphaFoldDB" id="A0A1H9BBR2"/>
<dbReference type="Pfam" id="PF13649">
    <property type="entry name" value="Methyltransf_25"/>
    <property type="match status" value="1"/>
</dbReference>
<sequence>MAAWRQWQQAPWGRLRFTLAEANLLRHLDGLGDGPLRILDLAGGDGGDAVRLAARGHRVTVVDCAPGMLAAAGERAEAAGVADRVTRVRARIEELPQDIASGGWDVVLCHNVLQYADRPDAAAGMLAAAVAPLREGGVVSVMAVNRHSAPLVAAVRELDPAAALAALDRDRADGRTFGTAMMLHTAEEIASRLDGLGCPGAAHYGIRSISDYITDDERKHDPAFYADLERLELAVTDRPAYRHTARLFQLIARREPGAGPVRAG</sequence>
<reference evidence="5" key="1">
    <citation type="submission" date="2016-10" db="EMBL/GenBank/DDBJ databases">
        <authorList>
            <person name="Varghese N."/>
            <person name="Submissions S."/>
        </authorList>
    </citation>
    <scope>NUCLEOTIDE SEQUENCE [LARGE SCALE GENOMIC DNA]</scope>
    <source>
        <strain evidence="5">CGMCC 4.3519</strain>
    </source>
</reference>
<keyword evidence="2 4" id="KW-0808">Transferase</keyword>
<proteinExistence type="predicted"/>
<accession>A0A1H9BBR2</accession>
<dbReference type="PANTHER" id="PTHR43861:SF1">
    <property type="entry name" value="TRANS-ACONITATE 2-METHYLTRANSFERASE"/>
    <property type="match status" value="1"/>
</dbReference>
<feature type="domain" description="Methyltransferase" evidence="3">
    <location>
        <begin position="38"/>
        <end position="137"/>
    </location>
</feature>